<organism evidence="2 4">
    <name type="scientific">Pyrococcus abyssi (strain GE5 / Orsay)</name>
    <dbReference type="NCBI Taxonomy" id="272844"/>
    <lineage>
        <taxon>Archaea</taxon>
        <taxon>Methanobacteriati</taxon>
        <taxon>Methanobacteriota</taxon>
        <taxon>Thermococci</taxon>
        <taxon>Thermococcales</taxon>
        <taxon>Thermococcaceae</taxon>
        <taxon>Pyrococcus</taxon>
    </lineage>
</organism>
<reference evidence="3 5" key="5">
    <citation type="journal article" date="2012" name="Curr. Microbiol.">
        <title>Re-annotation of two hyperthermophilic archaea Pyrococcus abyssi GE5 and Pyrococcus furiosus DSM 3638.</title>
        <authorList>
            <person name="Gao J."/>
            <person name="Wang J."/>
        </authorList>
    </citation>
    <scope>GENOME REANNOTATION</scope>
    <source>
        <strain evidence="3">GE5</strain>
        <strain evidence="5">GE5 / Orsay</strain>
    </source>
</reference>
<evidence type="ECO:0000313" key="5">
    <source>
        <dbReference type="Proteomes" id="UP000009139"/>
    </source>
</evidence>
<evidence type="ECO:0000313" key="4">
    <source>
        <dbReference type="Proteomes" id="UP000000810"/>
    </source>
</evidence>
<dbReference type="EMBL" id="HE613800">
    <property type="protein sequence ID" value="CCE69598.1"/>
    <property type="molecule type" value="Genomic_DNA"/>
</dbReference>
<dbReference type="Proteomes" id="UP000000810">
    <property type="component" value="Chromosome"/>
</dbReference>
<name>Q9V252_PYRAB</name>
<feature type="transmembrane region" description="Helical" evidence="1">
    <location>
        <begin position="54"/>
        <end position="73"/>
    </location>
</feature>
<reference evidence="2 4" key="4">
    <citation type="journal article" date="2003" name="Mol. Microbiol.">
        <title>An integrated analysis of the genome of the hyperthermophilic archaeon Pyrococcus abyssi.</title>
        <authorList>
            <person name="Cohen G."/>
            <person name="Barbe V."/>
            <person name="Flament D."/>
            <person name="Galperin M."/>
            <person name="Heilig R."/>
            <person name="Ripp R."/>
            <person name="Lecompte O."/>
            <person name="Prieur D."/>
            <person name="Poch O."/>
            <person name="Quellerou J."/>
            <person name="Thierry J.C."/>
            <person name="Van der Oost J."/>
            <person name="Weissenbach J."/>
            <person name="Zivanovic Y."/>
            <person name="Forterre P."/>
        </authorList>
    </citation>
    <scope>NUCLEOTIDE SEQUENCE [LARGE SCALE GENOMIC DNA]</scope>
    <source>
        <strain evidence="4">GE5 / Orsay</strain>
        <strain evidence="2">Orsay</strain>
    </source>
</reference>
<dbReference type="PIR" id="C75212">
    <property type="entry name" value="C75212"/>
</dbReference>
<accession>Q9V252</accession>
<sequence length="148" mass="16924">MGIQLLNSWALFRLVGEMRKWPLLIIAGIIFALLFFALAPRSPVASHLEHLDTLESLFGILALVFLFTGVFLRDYETKGWGIAKYTLLEQFSFLIWVVVFSLISLKPLILKVLVTSPIYLVPLAVIEKKKEDKRKTLFVIAVEFRDKS</sequence>
<dbReference type="EMBL" id="AJ248283">
    <property type="protein sequence ID" value="CAB49146.1"/>
    <property type="molecule type" value="Genomic_DNA"/>
</dbReference>
<keyword evidence="4" id="KW-1185">Reference proteome</keyword>
<evidence type="ECO:0000313" key="3">
    <source>
        <dbReference type="EMBL" id="CCE69598.1"/>
    </source>
</evidence>
<dbReference type="AlphaFoldDB" id="Q9V252"/>
<feature type="transmembrane region" description="Helical" evidence="1">
    <location>
        <begin position="21"/>
        <end position="39"/>
    </location>
</feature>
<keyword evidence="1" id="KW-0472">Membrane</keyword>
<keyword evidence="1" id="KW-1133">Transmembrane helix</keyword>
<dbReference type="STRING" id="272844.PAB0152"/>
<reference evidence="2" key="1">
    <citation type="submission" date="1999-07" db="EMBL/GenBank/DDBJ databases">
        <authorList>
            <person name="Genoscope"/>
        </authorList>
    </citation>
    <scope>NUCLEOTIDE SEQUENCE</scope>
    <source>
        <strain evidence="2">Orsay</strain>
    </source>
</reference>
<evidence type="ECO:0000256" key="1">
    <source>
        <dbReference type="SAM" id="Phobius"/>
    </source>
</evidence>
<dbReference type="KEGG" id="pab:PAB0152"/>
<proteinExistence type="predicted"/>
<keyword evidence="1" id="KW-0812">Transmembrane</keyword>
<reference evidence="2" key="3">
    <citation type="journal article" date="2001" name="Genome Res.">
        <title>Genome evolution at the genus level: comparison of three complete genomes of hyperthermophilic archaea.</title>
        <authorList>
            <person name="Lecompte O."/>
            <person name="Ripp R."/>
            <person name="Puzos-Barbe V."/>
            <person name="Duprat S."/>
            <person name="Heilig R."/>
            <person name="Dietrich J."/>
            <person name="Thierry J.C."/>
            <person name="Poch O."/>
        </authorList>
    </citation>
    <scope>NUCLEOTIDE SEQUENCE</scope>
    <source>
        <strain evidence="2">Orsay</strain>
    </source>
</reference>
<reference evidence="2" key="2">
    <citation type="journal article" date="2000" name="J. Mol. Biol.">
        <title>Archaeal homologs of eukaryotic methylation guide small nucleolar RNAs: lessons from the Pyrococcus genomes.</title>
        <authorList>
            <person name="Gaspin C."/>
            <person name="Cavaille J."/>
            <person name="Erauso G."/>
        </authorList>
    </citation>
    <scope>NUCLEOTIDE SEQUENCE</scope>
    <source>
        <strain evidence="2">Orsay</strain>
    </source>
</reference>
<dbReference type="HOGENOM" id="CLU_1754768_0_0_2"/>
<dbReference type="eggNOG" id="arCOG11059">
    <property type="taxonomic scope" value="Archaea"/>
</dbReference>
<dbReference type="Proteomes" id="UP000009139">
    <property type="component" value="Chromosome"/>
</dbReference>
<protein>
    <submittedName>
        <fullName evidence="2">Uncharacterized protein</fullName>
    </submittedName>
</protein>
<evidence type="ECO:0000313" key="2">
    <source>
        <dbReference type="EMBL" id="CAB49146.1"/>
    </source>
</evidence>
<dbReference type="PATRIC" id="fig|272844.11.peg.238"/>
<gene>
    <name evidence="2" type="ordered locus">PAB0152</name>
</gene>